<dbReference type="Proteomes" id="UP001250214">
    <property type="component" value="Unassembled WGS sequence"/>
</dbReference>
<feature type="transmembrane region" description="Helical" evidence="2">
    <location>
        <begin position="282"/>
        <end position="300"/>
    </location>
</feature>
<feature type="transmembrane region" description="Helical" evidence="2">
    <location>
        <begin position="134"/>
        <end position="154"/>
    </location>
</feature>
<feature type="transmembrane region" description="Helical" evidence="2">
    <location>
        <begin position="174"/>
        <end position="198"/>
    </location>
</feature>
<evidence type="ECO:0000313" key="3">
    <source>
        <dbReference type="EMBL" id="MDS1272209.1"/>
    </source>
</evidence>
<feature type="transmembrane region" description="Helical" evidence="2">
    <location>
        <begin position="411"/>
        <end position="435"/>
    </location>
</feature>
<feature type="transmembrane region" description="Helical" evidence="2">
    <location>
        <begin position="624"/>
        <end position="647"/>
    </location>
</feature>
<comment type="caution">
    <text evidence="3">The sequence shown here is derived from an EMBL/GenBank/DDBJ whole genome shotgun (WGS) entry which is preliminary data.</text>
</comment>
<evidence type="ECO:0008006" key="5">
    <source>
        <dbReference type="Google" id="ProtNLM"/>
    </source>
</evidence>
<keyword evidence="2" id="KW-1133">Transmembrane helix</keyword>
<keyword evidence="4" id="KW-1185">Reference proteome</keyword>
<proteinExistence type="predicted"/>
<feature type="transmembrane region" description="Helical" evidence="2">
    <location>
        <begin position="354"/>
        <end position="375"/>
    </location>
</feature>
<feature type="region of interest" description="Disordered" evidence="1">
    <location>
        <begin position="379"/>
        <end position="407"/>
    </location>
</feature>
<feature type="transmembrane region" description="Helical" evidence="2">
    <location>
        <begin position="83"/>
        <end position="104"/>
    </location>
</feature>
<feature type="transmembrane region" description="Helical" evidence="2">
    <location>
        <begin position="205"/>
        <end position="225"/>
    </location>
</feature>
<feature type="compositionally biased region" description="Basic and acidic residues" evidence="1">
    <location>
        <begin position="384"/>
        <end position="407"/>
    </location>
</feature>
<organism evidence="3 4">
    <name type="scientific">Lipingzhangella rawalii</name>
    <dbReference type="NCBI Taxonomy" id="2055835"/>
    <lineage>
        <taxon>Bacteria</taxon>
        <taxon>Bacillati</taxon>
        <taxon>Actinomycetota</taxon>
        <taxon>Actinomycetes</taxon>
        <taxon>Streptosporangiales</taxon>
        <taxon>Nocardiopsidaceae</taxon>
        <taxon>Lipingzhangella</taxon>
    </lineage>
</organism>
<evidence type="ECO:0000256" key="1">
    <source>
        <dbReference type="SAM" id="MobiDB-lite"/>
    </source>
</evidence>
<evidence type="ECO:0000313" key="4">
    <source>
        <dbReference type="Proteomes" id="UP001250214"/>
    </source>
</evidence>
<feature type="transmembrane region" description="Helical" evidence="2">
    <location>
        <begin position="312"/>
        <end position="334"/>
    </location>
</feature>
<keyword evidence="2" id="KW-0472">Membrane</keyword>
<protein>
    <recommendedName>
        <fullName evidence="5">Membrane protein YfhO</fullName>
    </recommendedName>
</protein>
<dbReference type="EMBL" id="JAVLVT010000010">
    <property type="protein sequence ID" value="MDS1272209.1"/>
    <property type="molecule type" value="Genomic_DNA"/>
</dbReference>
<accession>A0ABU2HCB3</accession>
<evidence type="ECO:0000256" key="2">
    <source>
        <dbReference type="SAM" id="Phobius"/>
    </source>
</evidence>
<sequence length="661" mass="69036">MRLAVSRVSAARFAPAVLGLCAGLLALGPGLGRGYILRYDMAITPNPPLSPRVFGAGDTLPREVPSDAVLGLLDRMLPGGADVVQALVLLGGFVLAAAGVGRLVPGPWLVPRLVAVAYYVWNPFVAERLLLGQWAMLAGYAGLPWVLAAAAVLVPPTGRGARSWGRRAAGMVVALIPAAVGGFSAVVLSGLVAAAVVVTRPLRRMLPALAVLAGALAAVSLPWLVPALGSVAAAGVRTDPTAVALFAARADTPFGVVASVFSLGGVWNAQAVPVAFADPGLALGRLLLAAAAVAGWVYLLRGGGVRRIGPGLSLASGVGFVLALLGTVDAGRAVLQALIGIWPGFGVLRDGQLYVAPLALAQALGLGGVALWLRGWSQHQPAGRRGDDRTVAGRGHGFDRPTRRGAPDSRVGALAGVGLILLPVVFLPGLAWGAWGRLEPVTYPADWYTVQQRVDADPRPGALVSLPWSAYRGLEWDSGLGQTVRVVLDPVRKLVQRPVVADDTLRVEMDGEPHHARGEDPWSRRVAPLVEDGWPMERGGPAASTAAELGEHGVRYLVVDPQAAQDYPGTVELPDSAAEENEFWSAVPDTELVHHGEDLVLLRIDDDRVRAEHNRLSGLEVTGWLVMVGITFWSLAVSSSILGFRMLSGPGGKSRKESPAC</sequence>
<name>A0ABU2HCB3_9ACTN</name>
<gene>
    <name evidence="3" type="ORF">RIF23_18120</name>
</gene>
<reference evidence="4" key="1">
    <citation type="submission" date="2023-07" db="EMBL/GenBank/DDBJ databases">
        <title>Novel species in the genus Lipingzhangella isolated from Sambhar Salt Lake.</title>
        <authorList>
            <person name="Jiya N."/>
            <person name="Kajale S."/>
            <person name="Sharma A."/>
        </authorList>
    </citation>
    <scope>NUCLEOTIDE SEQUENCE [LARGE SCALE GENOMIC DNA]</scope>
    <source>
        <strain evidence="4">LS1_29</strain>
    </source>
</reference>
<keyword evidence="2" id="KW-0812">Transmembrane</keyword>